<dbReference type="Gene3D" id="3.40.50.1820">
    <property type="entry name" value="alpha/beta hydrolase"/>
    <property type="match status" value="1"/>
</dbReference>
<comment type="caution">
    <text evidence="2">The sequence shown here is derived from an EMBL/GenBank/DDBJ whole genome shotgun (WGS) entry which is preliminary data.</text>
</comment>
<dbReference type="GO" id="GO:0016787">
    <property type="term" value="F:hydrolase activity"/>
    <property type="evidence" value="ECO:0007669"/>
    <property type="project" value="UniProtKB-KW"/>
</dbReference>
<keyword evidence="2" id="KW-0378">Hydrolase</keyword>
<keyword evidence="3" id="KW-1185">Reference proteome</keyword>
<proteinExistence type="predicted"/>
<dbReference type="InterPro" id="IPR029058">
    <property type="entry name" value="AB_hydrolase_fold"/>
</dbReference>
<organism evidence="2 3">
    <name type="scientific">Caldovatus aquaticus</name>
    <dbReference type="NCBI Taxonomy" id="2865671"/>
    <lineage>
        <taxon>Bacteria</taxon>
        <taxon>Pseudomonadati</taxon>
        <taxon>Pseudomonadota</taxon>
        <taxon>Alphaproteobacteria</taxon>
        <taxon>Acetobacterales</taxon>
        <taxon>Roseomonadaceae</taxon>
        <taxon>Caldovatus</taxon>
    </lineage>
</organism>
<feature type="domain" description="AB hydrolase-1" evidence="1">
    <location>
        <begin position="43"/>
        <end position="269"/>
    </location>
</feature>
<accession>A0ABS7F598</accession>
<gene>
    <name evidence="2" type="ORF">K1J50_14990</name>
</gene>
<dbReference type="Pfam" id="PF00561">
    <property type="entry name" value="Abhydrolase_1"/>
    <property type="match status" value="1"/>
</dbReference>
<evidence type="ECO:0000313" key="3">
    <source>
        <dbReference type="Proteomes" id="UP001519924"/>
    </source>
</evidence>
<dbReference type="PRINTS" id="PR00111">
    <property type="entry name" value="ABHYDROLASE"/>
</dbReference>
<dbReference type="PANTHER" id="PTHR43798">
    <property type="entry name" value="MONOACYLGLYCEROL LIPASE"/>
    <property type="match status" value="1"/>
</dbReference>
<evidence type="ECO:0000313" key="2">
    <source>
        <dbReference type="EMBL" id="MBW8270789.1"/>
    </source>
</evidence>
<dbReference type="SUPFAM" id="SSF53474">
    <property type="entry name" value="alpha/beta-Hydrolases"/>
    <property type="match status" value="1"/>
</dbReference>
<dbReference type="InterPro" id="IPR000073">
    <property type="entry name" value="AB_hydrolase_1"/>
</dbReference>
<dbReference type="Proteomes" id="UP001519924">
    <property type="component" value="Unassembled WGS sequence"/>
</dbReference>
<dbReference type="EMBL" id="JAHZUY010000053">
    <property type="protein sequence ID" value="MBW8270789.1"/>
    <property type="molecule type" value="Genomic_DNA"/>
</dbReference>
<dbReference type="RefSeq" id="WP_220118576.1">
    <property type="nucleotide sequence ID" value="NZ_JAHZUY010000053.1"/>
</dbReference>
<evidence type="ECO:0000259" key="1">
    <source>
        <dbReference type="Pfam" id="PF00561"/>
    </source>
</evidence>
<name>A0ABS7F598_9PROT</name>
<protein>
    <submittedName>
        <fullName evidence="2">Alpha/beta fold hydrolase</fullName>
    </submittedName>
</protein>
<dbReference type="InterPro" id="IPR050266">
    <property type="entry name" value="AB_hydrolase_sf"/>
</dbReference>
<sequence>MNDATAVPEPEETLRRIASAARRVETPCGEGAMVWHLWGERGPALVLLHGGAGSWRHWVRTIETFAARHRLLVPDLPGMGESADPPAPPSMAEIAAITAHGLERILGPSEPYDLVGFSFGASVGGHVALRHGARMRSLTLIGPGGLVPPRQPLRLERVRGKTGAELVAAHRTNLLRLMLADPASVDALALAIQDWNARHARLDTPALIARRPLAESLPRLAIPVNAVWGERDQYAYWGLEERIAALRALCPHAHVHVVPGAGHWLPYEDAPAFNAYLEDRLRARAAP</sequence>
<dbReference type="PANTHER" id="PTHR43798:SF33">
    <property type="entry name" value="HYDROLASE, PUTATIVE (AFU_ORTHOLOGUE AFUA_2G14860)-RELATED"/>
    <property type="match status" value="1"/>
</dbReference>
<reference evidence="2 3" key="1">
    <citation type="submission" date="2021-08" db="EMBL/GenBank/DDBJ databases">
        <title>Caldovatus sediminis gen. nov., sp. nov., a moderately thermophilic bacterium isolated from a hot spring.</title>
        <authorList>
            <person name="Hu C.-J."/>
            <person name="Li W.-J."/>
            <person name="Xian W.-D."/>
        </authorList>
    </citation>
    <scope>NUCLEOTIDE SEQUENCE [LARGE SCALE GENOMIC DNA]</scope>
    <source>
        <strain evidence="2 3">SYSU G05006</strain>
    </source>
</reference>